<accession>A0A8B4TP91</accession>
<dbReference type="AlphaFoldDB" id="A0A8B4TP91"/>
<dbReference type="Proteomes" id="UP000257712">
    <property type="component" value="Unassembled WGS sequence"/>
</dbReference>
<organism evidence="1 2">
    <name type="scientific">Klebsiella quasivariicola</name>
    <dbReference type="NCBI Taxonomy" id="2026240"/>
    <lineage>
        <taxon>Bacteria</taxon>
        <taxon>Pseudomonadati</taxon>
        <taxon>Pseudomonadota</taxon>
        <taxon>Gammaproteobacteria</taxon>
        <taxon>Enterobacterales</taxon>
        <taxon>Enterobacteriaceae</taxon>
        <taxon>Klebsiella/Raoultella group</taxon>
        <taxon>Klebsiella</taxon>
        <taxon>Klebsiella pneumoniae complex</taxon>
    </lineage>
</organism>
<protein>
    <submittedName>
        <fullName evidence="1">Uncharacterized protein</fullName>
    </submittedName>
</protein>
<evidence type="ECO:0000313" key="2">
    <source>
        <dbReference type="Proteomes" id="UP000257712"/>
    </source>
</evidence>
<evidence type="ECO:0000313" key="1">
    <source>
        <dbReference type="EMBL" id="SXD86831.1"/>
    </source>
</evidence>
<proteinExistence type="predicted"/>
<reference evidence="1 2" key="1">
    <citation type="submission" date="2018-08" db="EMBL/GenBank/DDBJ databases">
        <authorList>
            <consortium name="Pathogen Informatics"/>
        </authorList>
    </citation>
    <scope>NUCLEOTIDE SEQUENCE [LARGE SCALE GENOMIC DNA]</scope>
    <source>
        <strain evidence="1 2">EuSCAPE_IT371</strain>
    </source>
</reference>
<comment type="caution">
    <text evidence="1">The sequence shown here is derived from an EMBL/GenBank/DDBJ whole genome shotgun (WGS) entry which is preliminary data.</text>
</comment>
<dbReference type="Pfam" id="PF24175">
    <property type="entry name" value="SU10_adaptor"/>
    <property type="match status" value="1"/>
</dbReference>
<name>A0A8B4TP91_9ENTR</name>
<dbReference type="InterPro" id="IPR056209">
    <property type="entry name" value="SU10_adaptor"/>
</dbReference>
<gene>
    <name evidence="1" type="ORF">SAMEA3538780_00431</name>
</gene>
<dbReference type="EMBL" id="UJZG01000001">
    <property type="protein sequence ID" value="SXD86831.1"/>
    <property type="molecule type" value="Genomic_DNA"/>
</dbReference>
<sequence>MAKAMPVIGQRIDTYGELKEAIQLWCDRDDDEFVNEIPVFVDFAQRQIMRTLRIPALQKEAYLEIKNGYAYVPSDYLQGVYVRFTGNDKLVRETSLNEVKYQNQNKYHSEVISADDVVDDEIIMALMQNQFAFAPKINCPLPTENPDGSVTCNGTECVMSYYWDVPPMKDDSDTSVILTLAPDLMLYLACASACRFTKDAGDEQSLIQIADGLFKQLEKQTTMMLGSNGPAAVPYARPHRFF</sequence>
<dbReference type="RefSeq" id="WP_117126202.1">
    <property type="nucleotide sequence ID" value="NZ_UJZG01000001.1"/>
</dbReference>